<dbReference type="AlphaFoldDB" id="A0A0F9WBA5"/>
<name>A0A0F9WBA5_9ZZZZ</name>
<accession>A0A0F9WBA5</accession>
<protein>
    <submittedName>
        <fullName evidence="1">Uncharacterized protein</fullName>
    </submittedName>
</protein>
<sequence length="73" mass="8481">MQDYYSLHQIDFHGLVHIIIEDDYKHESNLKPKCENCKKALEELKPTAPIHHRKATTWLCGDCNNCDAVNDNN</sequence>
<comment type="caution">
    <text evidence="1">The sequence shown here is derived from an EMBL/GenBank/DDBJ whole genome shotgun (WGS) entry which is preliminary data.</text>
</comment>
<proteinExistence type="predicted"/>
<evidence type="ECO:0000313" key="1">
    <source>
        <dbReference type="EMBL" id="KKN83056.1"/>
    </source>
</evidence>
<organism evidence="1">
    <name type="scientific">marine sediment metagenome</name>
    <dbReference type="NCBI Taxonomy" id="412755"/>
    <lineage>
        <taxon>unclassified sequences</taxon>
        <taxon>metagenomes</taxon>
        <taxon>ecological metagenomes</taxon>
    </lineage>
</organism>
<reference evidence="1" key="1">
    <citation type="journal article" date="2015" name="Nature">
        <title>Complex archaea that bridge the gap between prokaryotes and eukaryotes.</title>
        <authorList>
            <person name="Spang A."/>
            <person name="Saw J.H."/>
            <person name="Jorgensen S.L."/>
            <person name="Zaremba-Niedzwiedzka K."/>
            <person name="Martijn J."/>
            <person name="Lind A.E."/>
            <person name="van Eijk R."/>
            <person name="Schleper C."/>
            <person name="Guy L."/>
            <person name="Ettema T.J."/>
        </authorList>
    </citation>
    <scope>NUCLEOTIDE SEQUENCE</scope>
</reference>
<dbReference type="EMBL" id="LAZR01000191">
    <property type="protein sequence ID" value="KKN83056.1"/>
    <property type="molecule type" value="Genomic_DNA"/>
</dbReference>
<gene>
    <name evidence="1" type="ORF">LCGC14_0303220</name>
</gene>